<proteinExistence type="predicted"/>
<comment type="caution">
    <text evidence="2">The sequence shown here is derived from an EMBL/GenBank/DDBJ whole genome shotgun (WGS) entry which is preliminary data.</text>
</comment>
<dbReference type="Pfam" id="PF05239">
    <property type="entry name" value="PRC"/>
    <property type="match status" value="1"/>
</dbReference>
<keyword evidence="3" id="KW-1185">Reference proteome</keyword>
<evidence type="ECO:0000313" key="2">
    <source>
        <dbReference type="EMBL" id="PAV05312.1"/>
    </source>
</evidence>
<dbReference type="Proteomes" id="UP000217784">
    <property type="component" value="Unassembled WGS sequence"/>
</dbReference>
<reference evidence="2 3" key="1">
    <citation type="journal article" date="2017" name="BMC Genomics">
        <title>Genomic analysis of methanogenic archaea reveals a shift towards energy conservation.</title>
        <authorList>
            <person name="Gilmore S.P."/>
            <person name="Henske J.K."/>
            <person name="Sexton J.A."/>
            <person name="Solomon K.V."/>
            <person name="Seppala S."/>
            <person name="Yoo J.I."/>
            <person name="Huyett L.M."/>
            <person name="Pressman A."/>
            <person name="Cogan J.Z."/>
            <person name="Kivenson V."/>
            <person name="Peng X."/>
            <person name="Tan Y."/>
            <person name="Valentine D.L."/>
            <person name="O'Malley M.A."/>
        </authorList>
    </citation>
    <scope>NUCLEOTIDE SEQUENCE [LARGE SCALE GENOMIC DNA]</scope>
    <source>
        <strain evidence="2 3">M.o.H.</strain>
    </source>
</reference>
<accession>A0A2A2H7C5</accession>
<evidence type="ECO:0000313" key="3">
    <source>
        <dbReference type="Proteomes" id="UP000217784"/>
    </source>
</evidence>
<dbReference type="OrthoDB" id="372756at2157"/>
<dbReference type="RefSeq" id="WP_048081253.1">
    <property type="nucleotide sequence ID" value="NZ_LMVM01000008.1"/>
</dbReference>
<dbReference type="EMBL" id="LMVM01000008">
    <property type="protein sequence ID" value="PAV05312.1"/>
    <property type="molecule type" value="Genomic_DNA"/>
</dbReference>
<evidence type="ECO:0000259" key="1">
    <source>
        <dbReference type="Pfam" id="PF05239"/>
    </source>
</evidence>
<feature type="domain" description="PRC-barrel" evidence="1">
    <location>
        <begin position="2"/>
        <end position="74"/>
    </location>
</feature>
<dbReference type="Gene3D" id="2.30.30.240">
    <property type="entry name" value="PRC-barrel domain"/>
    <property type="match status" value="1"/>
</dbReference>
<sequence length="77" mass="8378">MHAKDLSGKDIVDSNGDTVGVVDDLEIDVTNKMVTGIIAKEGTISGKLGMGEERVISMDMVDAIGDKVILRRMERRM</sequence>
<dbReference type="GeneID" id="300258705"/>
<dbReference type="SUPFAM" id="SSF50346">
    <property type="entry name" value="PRC-barrel domain"/>
    <property type="match status" value="1"/>
</dbReference>
<dbReference type="InterPro" id="IPR011033">
    <property type="entry name" value="PRC_barrel-like_sf"/>
</dbReference>
<protein>
    <recommendedName>
        <fullName evidence="1">PRC-barrel domain-containing protein</fullName>
    </recommendedName>
</protein>
<organism evidence="2 3">
    <name type="scientific">Methanobacterium bryantii</name>
    <dbReference type="NCBI Taxonomy" id="2161"/>
    <lineage>
        <taxon>Archaea</taxon>
        <taxon>Methanobacteriati</taxon>
        <taxon>Methanobacteriota</taxon>
        <taxon>Methanomada group</taxon>
        <taxon>Methanobacteria</taxon>
        <taxon>Methanobacteriales</taxon>
        <taxon>Methanobacteriaceae</taxon>
        <taxon>Methanobacterium</taxon>
    </lineage>
</organism>
<dbReference type="InterPro" id="IPR027275">
    <property type="entry name" value="PRC-brl_dom"/>
</dbReference>
<gene>
    <name evidence="2" type="ORF">ASJ80_09885</name>
</gene>
<dbReference type="AlphaFoldDB" id="A0A2A2H7C5"/>
<name>A0A2A2H7C5_METBR</name>